<evidence type="ECO:0000256" key="2">
    <source>
        <dbReference type="ARBA" id="ARBA00004818"/>
    </source>
</evidence>
<dbReference type="AlphaFoldDB" id="A0A7S7NSU6"/>
<keyword evidence="6" id="KW-1185">Reference proteome</keyword>
<dbReference type="InterPro" id="IPR023214">
    <property type="entry name" value="HAD_sf"/>
</dbReference>
<name>A0A7S7NSU6_PALFE</name>
<proteinExistence type="inferred from homology"/>
<dbReference type="InterPro" id="IPR041492">
    <property type="entry name" value="HAD_2"/>
</dbReference>
<accession>A0A7S7NSU6</accession>
<dbReference type="Pfam" id="PF13419">
    <property type="entry name" value="HAD_2"/>
    <property type="match status" value="1"/>
</dbReference>
<dbReference type="SFLD" id="SFLDG01129">
    <property type="entry name" value="C1.5:_HAD__Beta-PGM__Phosphata"/>
    <property type="match status" value="1"/>
</dbReference>
<comment type="similarity">
    <text evidence="3">Belongs to the HAD-like hydrolase superfamily. CbbY/CbbZ/Gph/YieH family.</text>
</comment>
<dbReference type="KEGG" id="pfer:IRI77_03660"/>
<evidence type="ECO:0000313" key="5">
    <source>
        <dbReference type="EMBL" id="QOY89066.1"/>
    </source>
</evidence>
<organism evidence="5 6">
    <name type="scientific">Paludibaculum fermentans</name>
    <dbReference type="NCBI Taxonomy" id="1473598"/>
    <lineage>
        <taxon>Bacteria</taxon>
        <taxon>Pseudomonadati</taxon>
        <taxon>Acidobacteriota</taxon>
        <taxon>Terriglobia</taxon>
        <taxon>Bryobacterales</taxon>
        <taxon>Bryobacteraceae</taxon>
        <taxon>Paludibaculum</taxon>
    </lineage>
</organism>
<dbReference type="Gene3D" id="3.40.50.1000">
    <property type="entry name" value="HAD superfamily/HAD-like"/>
    <property type="match status" value="1"/>
</dbReference>
<dbReference type="GO" id="GO:0005829">
    <property type="term" value="C:cytosol"/>
    <property type="evidence" value="ECO:0007669"/>
    <property type="project" value="TreeGrafter"/>
</dbReference>
<dbReference type="SFLD" id="SFLDS00003">
    <property type="entry name" value="Haloacid_Dehalogenase"/>
    <property type="match status" value="1"/>
</dbReference>
<sequence>MQLVIFDLDGTLVDSVQDLCNSVNATRTYMGMEQLPMDLVASYVGNGAPVLIRRAMGPGASEALVEEALAYFLGYYREHMLDHTRPYPGVVEALEQIYQQGSRMAVLTNKPERFSRDMCTGLGFGKYFFQVYGGNSFEQKKPDPIGIHTLAKECGAPLSGTWMIGDSSTDILTARNAGVRCAGVTYGISPDSLKATPPDYLMDSMLELPAILTAKA</sequence>
<dbReference type="InterPro" id="IPR023198">
    <property type="entry name" value="PGP-like_dom2"/>
</dbReference>
<dbReference type="RefSeq" id="WP_194450728.1">
    <property type="nucleotide sequence ID" value="NZ_CP063849.1"/>
</dbReference>
<reference evidence="5 6" key="1">
    <citation type="submission" date="2020-10" db="EMBL/GenBank/DDBJ databases">
        <title>Complete genome sequence of Paludibaculum fermentans P105T, a facultatively anaerobic acidobacterium capable of dissimilatory Fe(III) reduction.</title>
        <authorList>
            <person name="Dedysh S.N."/>
            <person name="Beletsky A.V."/>
            <person name="Kulichevskaya I.S."/>
            <person name="Mardanov A.V."/>
            <person name="Ravin N.V."/>
        </authorList>
    </citation>
    <scope>NUCLEOTIDE SEQUENCE [LARGE SCALE GENOMIC DNA]</scope>
    <source>
        <strain evidence="5 6">P105</strain>
    </source>
</reference>
<dbReference type="InterPro" id="IPR050155">
    <property type="entry name" value="HAD-like_hydrolase_sf"/>
</dbReference>
<dbReference type="GO" id="GO:0006281">
    <property type="term" value="P:DNA repair"/>
    <property type="evidence" value="ECO:0007669"/>
    <property type="project" value="TreeGrafter"/>
</dbReference>
<dbReference type="EC" id="3.1.3.18" evidence="4"/>
<dbReference type="InterPro" id="IPR036412">
    <property type="entry name" value="HAD-like_sf"/>
</dbReference>
<dbReference type="NCBIfam" id="TIGR01549">
    <property type="entry name" value="HAD-SF-IA-v1"/>
    <property type="match status" value="1"/>
</dbReference>
<dbReference type="FunFam" id="3.40.50.1000:FF:000022">
    <property type="entry name" value="Phosphoglycolate phosphatase"/>
    <property type="match status" value="1"/>
</dbReference>
<dbReference type="Proteomes" id="UP000593892">
    <property type="component" value="Chromosome"/>
</dbReference>
<dbReference type="InterPro" id="IPR006439">
    <property type="entry name" value="HAD-SF_hydro_IA"/>
</dbReference>
<dbReference type="SUPFAM" id="SSF56784">
    <property type="entry name" value="HAD-like"/>
    <property type="match status" value="1"/>
</dbReference>
<dbReference type="Gene3D" id="1.10.150.240">
    <property type="entry name" value="Putative phosphatase, domain 2"/>
    <property type="match status" value="1"/>
</dbReference>
<gene>
    <name evidence="5" type="ORF">IRI77_03660</name>
</gene>
<dbReference type="GO" id="GO:0008967">
    <property type="term" value="F:phosphoglycolate phosphatase activity"/>
    <property type="evidence" value="ECO:0007669"/>
    <property type="project" value="UniProtKB-EC"/>
</dbReference>
<comment type="catalytic activity">
    <reaction evidence="1">
        <text>2-phosphoglycolate + H2O = glycolate + phosphate</text>
        <dbReference type="Rhea" id="RHEA:14369"/>
        <dbReference type="ChEBI" id="CHEBI:15377"/>
        <dbReference type="ChEBI" id="CHEBI:29805"/>
        <dbReference type="ChEBI" id="CHEBI:43474"/>
        <dbReference type="ChEBI" id="CHEBI:58033"/>
        <dbReference type="EC" id="3.1.3.18"/>
    </reaction>
</comment>
<dbReference type="PANTHER" id="PTHR43434">
    <property type="entry name" value="PHOSPHOGLYCOLATE PHOSPHATASE"/>
    <property type="match status" value="1"/>
</dbReference>
<evidence type="ECO:0000313" key="6">
    <source>
        <dbReference type="Proteomes" id="UP000593892"/>
    </source>
</evidence>
<dbReference type="PANTHER" id="PTHR43434:SF1">
    <property type="entry name" value="PHOSPHOGLYCOLATE PHOSPHATASE"/>
    <property type="match status" value="1"/>
</dbReference>
<evidence type="ECO:0000256" key="4">
    <source>
        <dbReference type="ARBA" id="ARBA00013078"/>
    </source>
</evidence>
<protein>
    <recommendedName>
        <fullName evidence="4">phosphoglycolate phosphatase</fullName>
        <ecNumber evidence="4">3.1.3.18</ecNumber>
    </recommendedName>
</protein>
<evidence type="ECO:0000256" key="3">
    <source>
        <dbReference type="ARBA" id="ARBA00006171"/>
    </source>
</evidence>
<dbReference type="SFLD" id="SFLDG01135">
    <property type="entry name" value="C1.5.6:_HAD__Beta-PGM__Phospha"/>
    <property type="match status" value="1"/>
</dbReference>
<dbReference type="EMBL" id="CP063849">
    <property type="protein sequence ID" value="QOY89066.1"/>
    <property type="molecule type" value="Genomic_DNA"/>
</dbReference>
<comment type="pathway">
    <text evidence="2">Organic acid metabolism; glycolate biosynthesis; glycolate from 2-phosphoglycolate: step 1/1.</text>
</comment>
<evidence type="ECO:0000256" key="1">
    <source>
        <dbReference type="ARBA" id="ARBA00000830"/>
    </source>
</evidence>